<comment type="similarity">
    <text evidence="1 2">Belongs to the anti-sigma-factor antagonist family.</text>
</comment>
<protein>
    <recommendedName>
        <fullName evidence="2">Anti-sigma factor antagonist</fullName>
    </recommendedName>
</protein>
<dbReference type="Pfam" id="PF01740">
    <property type="entry name" value="STAS"/>
    <property type="match status" value="1"/>
</dbReference>
<proteinExistence type="inferred from homology"/>
<accession>A0A4R8M833</accession>
<evidence type="ECO:0000256" key="2">
    <source>
        <dbReference type="RuleBase" id="RU003749"/>
    </source>
</evidence>
<dbReference type="GO" id="GO:0043856">
    <property type="term" value="F:anti-sigma factor antagonist activity"/>
    <property type="evidence" value="ECO:0007669"/>
    <property type="project" value="InterPro"/>
</dbReference>
<dbReference type="PANTHER" id="PTHR33495:SF14">
    <property type="entry name" value="ANTI-SIGMA FACTOR ANTAGONIST"/>
    <property type="match status" value="1"/>
</dbReference>
<dbReference type="Proteomes" id="UP000295066">
    <property type="component" value="Unassembled WGS sequence"/>
</dbReference>
<gene>
    <name evidence="4" type="ORF">C8D99_10933</name>
</gene>
<feature type="domain" description="STAS" evidence="3">
    <location>
        <begin position="15"/>
        <end position="113"/>
    </location>
</feature>
<dbReference type="AlphaFoldDB" id="A0A4R8M833"/>
<comment type="caution">
    <text evidence="4">The sequence shown here is derived from an EMBL/GenBank/DDBJ whole genome shotgun (WGS) entry which is preliminary data.</text>
</comment>
<dbReference type="PANTHER" id="PTHR33495">
    <property type="entry name" value="ANTI-SIGMA FACTOR ANTAGONIST TM_1081-RELATED-RELATED"/>
    <property type="match status" value="1"/>
</dbReference>
<dbReference type="NCBIfam" id="TIGR00377">
    <property type="entry name" value="ant_ant_sig"/>
    <property type="match status" value="1"/>
</dbReference>
<dbReference type="Gene3D" id="3.30.750.24">
    <property type="entry name" value="STAS domain"/>
    <property type="match status" value="1"/>
</dbReference>
<evidence type="ECO:0000313" key="4">
    <source>
        <dbReference type="EMBL" id="TDY60177.1"/>
    </source>
</evidence>
<dbReference type="InterPro" id="IPR002645">
    <property type="entry name" value="STAS_dom"/>
</dbReference>
<reference evidence="4 5" key="1">
    <citation type="submission" date="2019-03" db="EMBL/GenBank/DDBJ databases">
        <title>Genomic Encyclopedia of Type Strains, Phase IV (KMG-IV): sequencing the most valuable type-strain genomes for metagenomic binning, comparative biology and taxonomic classification.</title>
        <authorList>
            <person name="Goeker M."/>
        </authorList>
    </citation>
    <scope>NUCLEOTIDE SEQUENCE [LARGE SCALE GENOMIC DNA]</scope>
    <source>
        <strain evidence="4 5">DSM 25964</strain>
    </source>
</reference>
<sequence>MFEMKITAETWGRNVSLTGRLDARSAPDFEKEAIAAVDAAGGSIHLILDFTNLEYISSAGLRSILVLAKRIAPSGGKVVLCGMSGVVEEVIGVSGFDSFLPVAGSREEALRIVGAA</sequence>
<dbReference type="SUPFAM" id="SSF52091">
    <property type="entry name" value="SpoIIaa-like"/>
    <property type="match status" value="1"/>
</dbReference>
<dbReference type="RefSeq" id="WP_243833872.1">
    <property type="nucleotide sequence ID" value="NZ_SORI01000009.1"/>
</dbReference>
<dbReference type="CDD" id="cd07043">
    <property type="entry name" value="STAS_anti-anti-sigma_factors"/>
    <property type="match status" value="1"/>
</dbReference>
<evidence type="ECO:0000313" key="5">
    <source>
        <dbReference type="Proteomes" id="UP000295066"/>
    </source>
</evidence>
<evidence type="ECO:0000259" key="3">
    <source>
        <dbReference type="PROSITE" id="PS50801"/>
    </source>
</evidence>
<keyword evidence="5" id="KW-1185">Reference proteome</keyword>
<name>A0A4R8M833_9BACT</name>
<evidence type="ECO:0000256" key="1">
    <source>
        <dbReference type="ARBA" id="ARBA00009013"/>
    </source>
</evidence>
<dbReference type="InterPro" id="IPR003658">
    <property type="entry name" value="Anti-sigma_ant"/>
</dbReference>
<organism evidence="4 5">
    <name type="scientific">Aminivibrio pyruvatiphilus</name>
    <dbReference type="NCBI Taxonomy" id="1005740"/>
    <lineage>
        <taxon>Bacteria</taxon>
        <taxon>Thermotogati</taxon>
        <taxon>Synergistota</taxon>
        <taxon>Synergistia</taxon>
        <taxon>Synergistales</taxon>
        <taxon>Aminobacteriaceae</taxon>
        <taxon>Aminivibrio</taxon>
    </lineage>
</organism>
<dbReference type="PROSITE" id="PS50801">
    <property type="entry name" value="STAS"/>
    <property type="match status" value="1"/>
</dbReference>
<dbReference type="EMBL" id="SORI01000009">
    <property type="protein sequence ID" value="TDY60177.1"/>
    <property type="molecule type" value="Genomic_DNA"/>
</dbReference>
<dbReference type="InterPro" id="IPR036513">
    <property type="entry name" value="STAS_dom_sf"/>
</dbReference>